<reference evidence="2 3" key="1">
    <citation type="journal article" date="2014" name="Antonie Van Leeuwenhoek">
        <title>Roseivivax atlanticus sp. nov., isolated from surface seawater of the Atlantic Ocean.</title>
        <authorList>
            <person name="Li G."/>
            <person name="Lai Q."/>
            <person name="Liu X."/>
            <person name="Sun F."/>
            <person name="Shao Z."/>
        </authorList>
    </citation>
    <scope>NUCLEOTIDE SEQUENCE [LARGE SCALE GENOMIC DNA]</scope>
    <source>
        <strain evidence="2 3">22II-s10s</strain>
    </source>
</reference>
<dbReference type="EMBL" id="AQQW01000009">
    <property type="protein sequence ID" value="ETW11917.1"/>
    <property type="molecule type" value="Genomic_DNA"/>
</dbReference>
<evidence type="ECO:0000313" key="2">
    <source>
        <dbReference type="EMBL" id="ETW11917.1"/>
    </source>
</evidence>
<proteinExistence type="predicted"/>
<protein>
    <submittedName>
        <fullName evidence="2">GumN family protein</fullName>
    </submittedName>
</protein>
<organism evidence="2 3">
    <name type="scientific">Roseivivax marinus</name>
    <dbReference type="NCBI Taxonomy" id="1379903"/>
    <lineage>
        <taxon>Bacteria</taxon>
        <taxon>Pseudomonadati</taxon>
        <taxon>Pseudomonadota</taxon>
        <taxon>Alphaproteobacteria</taxon>
        <taxon>Rhodobacterales</taxon>
        <taxon>Roseobacteraceae</taxon>
        <taxon>Roseivivax</taxon>
    </lineage>
</organism>
<dbReference type="PROSITE" id="PS51257">
    <property type="entry name" value="PROKAR_LIPOPROTEIN"/>
    <property type="match status" value="1"/>
</dbReference>
<gene>
    <name evidence="2" type="ORF">ATO8_14662</name>
</gene>
<dbReference type="InterPro" id="IPR002816">
    <property type="entry name" value="TraB/PrgY/GumN_fam"/>
</dbReference>
<accession>W4HGQ1</accession>
<feature type="signal peptide" evidence="1">
    <location>
        <begin position="1"/>
        <end position="20"/>
    </location>
</feature>
<sequence>MRLVLAALAAFSLWTATAAAACEGRDMRPDFSEAERALLDEATASTPFGEGNHWIAERDGEVIHLVGTIHISDPRLAAPAEGLRETIDGAGLLLLEMTPGGMEDLERRMREDPGMLVLKDTALPELMEEAEWQRLAEAAKARGIPPVMAAKFQPWYLSMVLALPGCATESPSVLDGLDARLQRIAKDTGTQMQALEDVDTVFRLFQDAPMEDQLEMLRAAIVPGDDGSDMMATLIATYFEERTAASWELSRLMSRRSSPLPPEEVDEGFDQMEATLLTARNEAWLPVILDAVEETAQPVVVAAGAAHLQGETGLAALLEAEGFTLTRAPFATPE</sequence>
<dbReference type="CDD" id="cd14789">
    <property type="entry name" value="Tiki"/>
    <property type="match status" value="1"/>
</dbReference>
<keyword evidence="1" id="KW-0732">Signal</keyword>
<dbReference type="AlphaFoldDB" id="W4HGQ1"/>
<dbReference type="RefSeq" id="WP_043845481.1">
    <property type="nucleotide sequence ID" value="NZ_AQQW01000009.1"/>
</dbReference>
<dbReference type="STRING" id="1379903.ATO8_14662"/>
<evidence type="ECO:0000256" key="1">
    <source>
        <dbReference type="SAM" id="SignalP"/>
    </source>
</evidence>
<dbReference type="PANTHER" id="PTHR40590">
    <property type="entry name" value="CYTOPLASMIC PROTEIN-RELATED"/>
    <property type="match status" value="1"/>
</dbReference>
<keyword evidence="3" id="KW-1185">Reference proteome</keyword>
<dbReference type="Pfam" id="PF01963">
    <property type="entry name" value="TraB_PrgY_gumN"/>
    <property type="match status" value="1"/>
</dbReference>
<dbReference type="PANTHER" id="PTHR40590:SF1">
    <property type="entry name" value="CYTOPLASMIC PROTEIN"/>
    <property type="match status" value="1"/>
</dbReference>
<dbReference type="Proteomes" id="UP000019063">
    <property type="component" value="Unassembled WGS sequence"/>
</dbReference>
<feature type="chain" id="PRO_5004842093" evidence="1">
    <location>
        <begin position="21"/>
        <end position="334"/>
    </location>
</feature>
<dbReference type="eggNOG" id="COG3735">
    <property type="taxonomic scope" value="Bacteria"/>
</dbReference>
<dbReference type="InterPro" id="IPR047111">
    <property type="entry name" value="YbaP-like"/>
</dbReference>
<evidence type="ECO:0000313" key="3">
    <source>
        <dbReference type="Proteomes" id="UP000019063"/>
    </source>
</evidence>
<dbReference type="PATRIC" id="fig|1317118.6.peg.3017"/>
<comment type="caution">
    <text evidence="2">The sequence shown here is derived from an EMBL/GenBank/DDBJ whole genome shotgun (WGS) entry which is preliminary data.</text>
</comment>
<name>W4HGQ1_9RHOB</name>